<protein>
    <submittedName>
        <fullName evidence="3">Hypothetical membrane protein</fullName>
    </submittedName>
</protein>
<organism evidence="3 4">
    <name type="scientific">Anaerolinea thermophila (strain DSM 14523 / JCM 11388 / NBRC 100420 / UNI-1)</name>
    <dbReference type="NCBI Taxonomy" id="926569"/>
    <lineage>
        <taxon>Bacteria</taxon>
        <taxon>Bacillati</taxon>
        <taxon>Chloroflexota</taxon>
        <taxon>Anaerolineae</taxon>
        <taxon>Anaerolineales</taxon>
        <taxon>Anaerolineaceae</taxon>
        <taxon>Anaerolinea</taxon>
    </lineage>
</organism>
<feature type="transmembrane region" description="Helical" evidence="1">
    <location>
        <begin position="174"/>
        <end position="192"/>
    </location>
</feature>
<evidence type="ECO:0000256" key="1">
    <source>
        <dbReference type="SAM" id="Phobius"/>
    </source>
</evidence>
<evidence type="ECO:0000313" key="3">
    <source>
        <dbReference type="EMBL" id="BAJ64391.1"/>
    </source>
</evidence>
<keyword evidence="1" id="KW-0812">Transmembrane</keyword>
<dbReference type="SMART" id="SM00460">
    <property type="entry name" value="TGc"/>
    <property type="match status" value="1"/>
</dbReference>
<dbReference type="Pfam" id="PF13559">
    <property type="entry name" value="DUF4129"/>
    <property type="match status" value="1"/>
</dbReference>
<evidence type="ECO:0000259" key="2">
    <source>
        <dbReference type="SMART" id="SM00460"/>
    </source>
</evidence>
<feature type="transmembrane region" description="Helical" evidence="1">
    <location>
        <begin position="37"/>
        <end position="56"/>
    </location>
</feature>
<dbReference type="InterPro" id="IPR052901">
    <property type="entry name" value="Bact_TGase-like"/>
</dbReference>
<name>E8MYQ5_ANATU</name>
<dbReference type="eggNOG" id="COG1305">
    <property type="taxonomic scope" value="Bacteria"/>
</dbReference>
<dbReference type="OrthoDB" id="9804872at2"/>
<dbReference type="PANTHER" id="PTHR42736">
    <property type="entry name" value="PROTEIN-GLUTAMINE GAMMA-GLUTAMYLTRANSFERASE"/>
    <property type="match status" value="1"/>
</dbReference>
<keyword evidence="1" id="KW-1133">Transmembrane helix</keyword>
<feature type="transmembrane region" description="Helical" evidence="1">
    <location>
        <begin position="213"/>
        <end position="230"/>
    </location>
</feature>
<accession>E8MYQ5</accession>
<dbReference type="InterPro" id="IPR002931">
    <property type="entry name" value="Transglutaminase-like"/>
</dbReference>
<dbReference type="Gene3D" id="3.10.620.30">
    <property type="match status" value="1"/>
</dbReference>
<dbReference type="InterPro" id="IPR038765">
    <property type="entry name" value="Papain-like_cys_pep_sf"/>
</dbReference>
<feature type="transmembrane region" description="Helical" evidence="1">
    <location>
        <begin position="117"/>
        <end position="138"/>
    </location>
</feature>
<dbReference type="Proteomes" id="UP000008922">
    <property type="component" value="Chromosome"/>
</dbReference>
<dbReference type="EMBL" id="AP012029">
    <property type="protein sequence ID" value="BAJ64391.1"/>
    <property type="molecule type" value="Genomic_DNA"/>
</dbReference>
<dbReference type="Pfam" id="PF01841">
    <property type="entry name" value="Transglut_core"/>
    <property type="match status" value="1"/>
</dbReference>
<dbReference type="STRING" id="926569.ANT_23650"/>
<keyword evidence="4" id="KW-1185">Reference proteome</keyword>
<dbReference type="InterPro" id="IPR025403">
    <property type="entry name" value="TgpA-like_C"/>
</dbReference>
<feature type="transmembrane region" description="Helical" evidence="1">
    <location>
        <begin position="63"/>
        <end position="84"/>
    </location>
</feature>
<dbReference type="PANTHER" id="PTHR42736:SF1">
    <property type="entry name" value="PROTEIN-GLUTAMINE GAMMA-GLUTAMYLTRANSFERASE"/>
    <property type="match status" value="1"/>
</dbReference>
<gene>
    <name evidence="3" type="ordered locus">ANT_23650</name>
</gene>
<dbReference type="KEGG" id="atm:ANT_23650"/>
<dbReference type="InParanoid" id="E8MYQ5"/>
<evidence type="ECO:0000313" key="4">
    <source>
        <dbReference type="Proteomes" id="UP000008922"/>
    </source>
</evidence>
<dbReference type="RefSeq" id="WP_013560757.1">
    <property type="nucleotide sequence ID" value="NC_014960.1"/>
</dbReference>
<dbReference type="HOGENOM" id="CLU_355164_0_0_0"/>
<feature type="transmembrane region" description="Helical" evidence="1">
    <location>
        <begin position="145"/>
        <end position="162"/>
    </location>
</feature>
<sequence>MKDTKERMWDFSAGLLFWLALFFAAVRVQTTNWTVNLGLIQVEVFLSVIIGLALGASRFYPRLATFMGFLYTMTLLPWTLASLLRGETWLERVLLMVSRLQSAAEAIALNQPVRDPFFFLGLMCLIFWLAGIIGGYQLARYGRPWWGLGMAGIMVLIVDYSFEMYAAPDTGSAFSFLYFLVALILAGRVFYLNAHAEWKQRGEMVEGEVGFDISRGAALVALVLVLMGWYSPTLVNSFIPGTREQRELSQRFSRFRERISNAVFSLNSPAPVYVESLGETLALGQGSELSDDEVLRIKTERGRLAGGRFYWAGRIYDAYLDGQWVTTDVTAQGFGAGYALAQYDWQGRTEIGVDITNRISLLRTLYFPGAPISINRVVTAMVGPDGAEGPDITALILSPPLGAGESYSLRVSVPVPTQLQLQASASLPYPDWVEQRYLQLPPDFSPRIRQLAEQITAEANTPFEKADAITRWLRTSINYQTMIPPIPEGEDPMEWFLFEYRAGFCNYYATAEVLMLRAVGVPARMVVGYAEGTYLRDEEVFSVIGKDYHAWPEVYFPGIGWVPFEPTASQPELRFSLGEGDSSVGGVIIPPTPVIPSGAGPVGEVEPPAPIEEPPTPAEAAGRGLSVLLGVSAATALVFGLRRWKKTVLRETPFPVWLEQVIEKRGLQIPAWLKHWSQRAIRTPMERLFAVVPELLWVWGVPPRMDLTPAEQVANLKRVLPELAGEAQTLLEEYQRAMYSQRGYNIPRARQAAATLRLKGYQRWIARLMGIR</sequence>
<keyword evidence="1" id="KW-0472">Membrane</keyword>
<reference evidence="3 4" key="1">
    <citation type="submission" date="2010-12" db="EMBL/GenBank/DDBJ databases">
        <title>Whole genome sequence of Anaerolinea thermophila UNI-1.</title>
        <authorList>
            <person name="Narita-Yamada S."/>
            <person name="Kishi E."/>
            <person name="Watanabe Y."/>
            <person name="Takasaki K."/>
            <person name="Ankai A."/>
            <person name="Oguchi A."/>
            <person name="Fukui S."/>
            <person name="Takahashi M."/>
            <person name="Yashiro I."/>
            <person name="Hosoyama A."/>
            <person name="Sekiguchi Y."/>
            <person name="Hanada S."/>
            <person name="Fujita N."/>
        </authorList>
    </citation>
    <scope>NUCLEOTIDE SEQUENCE [LARGE SCALE GENOMIC DNA]</scope>
    <source>
        <strain evidence="4">DSM 14523 / JCM 11388 / NBRC 100420 / UNI-1</strain>
    </source>
</reference>
<feature type="domain" description="Transglutaminase-like" evidence="2">
    <location>
        <begin position="497"/>
        <end position="568"/>
    </location>
</feature>
<proteinExistence type="predicted"/>
<dbReference type="SUPFAM" id="SSF54001">
    <property type="entry name" value="Cysteine proteinases"/>
    <property type="match status" value="1"/>
</dbReference>
<dbReference type="AlphaFoldDB" id="E8MYQ5"/>